<comment type="caution">
    <text evidence="9">The sequence shown here is derived from an EMBL/GenBank/DDBJ whole genome shotgun (WGS) entry which is preliminary data.</text>
</comment>
<dbReference type="GO" id="GO:0004350">
    <property type="term" value="F:glutamate-5-semialdehyde dehydrogenase activity"/>
    <property type="evidence" value="ECO:0007669"/>
    <property type="project" value="UniProtKB-EC"/>
</dbReference>
<dbReference type="PANTHER" id="PTHR11063:SF8">
    <property type="entry name" value="DELTA-1-PYRROLINE-5-CARBOXYLATE SYNTHASE"/>
    <property type="match status" value="1"/>
</dbReference>
<dbReference type="UniPathway" id="UPA00098">
    <property type="reaction ID" value="UER00360"/>
</dbReference>
<dbReference type="EC" id="1.2.1.41" evidence="2"/>
<dbReference type="NCBIfam" id="NF001221">
    <property type="entry name" value="PRK00197.1"/>
    <property type="match status" value="1"/>
</dbReference>
<dbReference type="EMBL" id="QEAP01001333">
    <property type="protein sequence ID" value="TPX47012.1"/>
    <property type="molecule type" value="Genomic_DNA"/>
</dbReference>
<accession>A0A507D673</accession>
<evidence type="ECO:0000256" key="2">
    <source>
        <dbReference type="ARBA" id="ARBA00013002"/>
    </source>
</evidence>
<keyword evidence="3" id="KW-0028">Amino-acid biosynthesis</keyword>
<dbReference type="Gene3D" id="3.40.309.10">
    <property type="entry name" value="Aldehyde Dehydrogenase, Chain A, domain 2"/>
    <property type="match status" value="2"/>
</dbReference>
<name>A0A507D673_9FUNG</name>
<dbReference type="InterPro" id="IPR016162">
    <property type="entry name" value="Ald_DH_N"/>
</dbReference>
<dbReference type="AlphaFoldDB" id="A0A507D673"/>
<protein>
    <recommendedName>
        <fullName evidence="2">glutamate-5-semialdehyde dehydrogenase</fullName>
        <ecNumber evidence="2">1.2.1.41</ecNumber>
    </recommendedName>
</protein>
<evidence type="ECO:0000313" key="9">
    <source>
        <dbReference type="EMBL" id="TPX47012.1"/>
    </source>
</evidence>
<dbReference type="CDD" id="cd07079">
    <property type="entry name" value="ALDH_F18-19_ProA-GPR"/>
    <property type="match status" value="1"/>
</dbReference>
<dbReference type="PIRSF" id="PIRSF000151">
    <property type="entry name" value="GPR"/>
    <property type="match status" value="1"/>
</dbReference>
<keyword evidence="10" id="KW-1185">Reference proteome</keyword>
<evidence type="ECO:0000256" key="6">
    <source>
        <dbReference type="ARBA" id="ARBA00023002"/>
    </source>
</evidence>
<dbReference type="STRING" id="246404.A0A507D673"/>
<evidence type="ECO:0000256" key="1">
    <source>
        <dbReference type="ARBA" id="ARBA00004985"/>
    </source>
</evidence>
<dbReference type="InterPro" id="IPR016163">
    <property type="entry name" value="Ald_DH_C"/>
</dbReference>
<reference evidence="9 10" key="1">
    <citation type="journal article" date="2019" name="Sci. Rep.">
        <title>Comparative genomics of chytrid fungi reveal insights into the obligate biotrophic and pathogenic lifestyle of Synchytrium endobioticum.</title>
        <authorList>
            <person name="van de Vossenberg B.T.L.H."/>
            <person name="Warris S."/>
            <person name="Nguyen H.D.T."/>
            <person name="van Gent-Pelzer M.P.E."/>
            <person name="Joly D.L."/>
            <person name="van de Geest H.C."/>
            <person name="Bonants P.J.M."/>
            <person name="Smith D.S."/>
            <person name="Levesque C.A."/>
            <person name="van der Lee T.A.J."/>
        </authorList>
    </citation>
    <scope>NUCLEOTIDE SEQUENCE [LARGE SCALE GENOMIC DNA]</scope>
    <source>
        <strain evidence="9 10">CBS 675.73</strain>
    </source>
</reference>
<dbReference type="GO" id="GO:0055129">
    <property type="term" value="P:L-proline biosynthetic process"/>
    <property type="evidence" value="ECO:0007669"/>
    <property type="project" value="UniProtKB-UniPathway"/>
</dbReference>
<comment type="catalytic activity">
    <reaction evidence="7">
        <text>L-glutamate 5-semialdehyde + phosphate + NADP(+) = L-glutamyl 5-phosphate + NADPH + H(+)</text>
        <dbReference type="Rhea" id="RHEA:19541"/>
        <dbReference type="ChEBI" id="CHEBI:15378"/>
        <dbReference type="ChEBI" id="CHEBI:43474"/>
        <dbReference type="ChEBI" id="CHEBI:57783"/>
        <dbReference type="ChEBI" id="CHEBI:58066"/>
        <dbReference type="ChEBI" id="CHEBI:58274"/>
        <dbReference type="ChEBI" id="CHEBI:58349"/>
        <dbReference type="EC" id="1.2.1.41"/>
    </reaction>
</comment>
<proteinExistence type="inferred from homology"/>
<evidence type="ECO:0000256" key="4">
    <source>
        <dbReference type="ARBA" id="ARBA00022650"/>
    </source>
</evidence>
<dbReference type="InterPro" id="IPR000965">
    <property type="entry name" value="GPR_dom"/>
</dbReference>
<dbReference type="InterPro" id="IPR020593">
    <property type="entry name" value="G-glutamylP_reductase_CS"/>
</dbReference>
<gene>
    <name evidence="9" type="primary">PRO2</name>
    <name evidence="9" type="ORF">CcCBS67573_g10282</name>
</gene>
<dbReference type="Pfam" id="PF00171">
    <property type="entry name" value="Aldedh"/>
    <property type="match status" value="1"/>
</dbReference>
<organism evidence="9 10">
    <name type="scientific">Chytriomyces confervae</name>
    <dbReference type="NCBI Taxonomy" id="246404"/>
    <lineage>
        <taxon>Eukaryota</taxon>
        <taxon>Fungi</taxon>
        <taxon>Fungi incertae sedis</taxon>
        <taxon>Chytridiomycota</taxon>
        <taxon>Chytridiomycota incertae sedis</taxon>
        <taxon>Chytridiomycetes</taxon>
        <taxon>Chytridiales</taxon>
        <taxon>Chytriomycetaceae</taxon>
        <taxon>Chytriomyces</taxon>
    </lineage>
</organism>
<evidence type="ECO:0000313" key="10">
    <source>
        <dbReference type="Proteomes" id="UP000320333"/>
    </source>
</evidence>
<dbReference type="OrthoDB" id="1934954at2759"/>
<evidence type="ECO:0000259" key="8">
    <source>
        <dbReference type="Pfam" id="PF00171"/>
    </source>
</evidence>
<dbReference type="InterPro" id="IPR016161">
    <property type="entry name" value="Ald_DH/histidinol_DH"/>
</dbReference>
<evidence type="ECO:0000256" key="3">
    <source>
        <dbReference type="ARBA" id="ARBA00022605"/>
    </source>
</evidence>
<sequence>MSDMEALATRSRAASLSLQTASCKDRNAALSLIHKALLENADKIQQENKADIEAATKLAESGALSQQLVKRLGLSGSKFADMVHGVKDIEMMDDPVGKTTLATRLDDGLDLYKVSCPIGVVLIIFEARPEVVVNIAALALKSGNAVILKGGKEAAKSNAILTSIINDALSQSKTISKDAVLLVESRTAIDELLKLDRYIDLVIPRGSNALVRHVQGSTRIPVLGHADGICATYLDEKLDPEMAIRVLIDAKTSAPSACNSTETLLIHESHISTPFFGSLVKKLTEAVKTVPNVSAAIAHINSHGSHHTDAIISSSKENAESFMRSVDSADTFWNCSTRFADGFRFGFGAEIGVSTNKTHARGPVGLEGMLIYKFRLYGNGQCTQDYGAGKKSYVHEKLEVDEAKFQI</sequence>
<dbReference type="SUPFAM" id="SSF53720">
    <property type="entry name" value="ALDH-like"/>
    <property type="match status" value="1"/>
</dbReference>
<comment type="pathway">
    <text evidence="1">Amino-acid biosynthesis; L-proline biosynthesis; L-glutamate 5-semialdehyde from L-glutamate: step 2/2.</text>
</comment>
<dbReference type="Proteomes" id="UP000320333">
    <property type="component" value="Unassembled WGS sequence"/>
</dbReference>
<keyword evidence="4" id="KW-0641">Proline biosynthesis</keyword>
<dbReference type="PANTHER" id="PTHR11063">
    <property type="entry name" value="GLUTAMATE SEMIALDEHYDE DEHYDROGENASE"/>
    <property type="match status" value="1"/>
</dbReference>
<dbReference type="InterPro" id="IPR015590">
    <property type="entry name" value="Aldehyde_DH_dom"/>
</dbReference>
<dbReference type="InterPro" id="IPR012134">
    <property type="entry name" value="Glu-5-SA_DH"/>
</dbReference>
<dbReference type="PROSITE" id="PS01223">
    <property type="entry name" value="PROA"/>
    <property type="match status" value="1"/>
</dbReference>
<dbReference type="Gene3D" id="3.40.605.10">
    <property type="entry name" value="Aldehyde Dehydrogenase, Chain A, domain 1"/>
    <property type="match status" value="1"/>
</dbReference>
<keyword evidence="6" id="KW-0560">Oxidoreductase</keyword>
<dbReference type="HAMAP" id="MF_00412">
    <property type="entry name" value="ProA"/>
    <property type="match status" value="1"/>
</dbReference>
<feature type="domain" description="Aldehyde dehydrogenase" evidence="8">
    <location>
        <begin position="3"/>
        <end position="288"/>
    </location>
</feature>
<dbReference type="GO" id="GO:0050661">
    <property type="term" value="F:NADP binding"/>
    <property type="evidence" value="ECO:0007669"/>
    <property type="project" value="InterPro"/>
</dbReference>
<evidence type="ECO:0000256" key="5">
    <source>
        <dbReference type="ARBA" id="ARBA00022857"/>
    </source>
</evidence>
<evidence type="ECO:0000256" key="7">
    <source>
        <dbReference type="ARBA" id="ARBA00049024"/>
    </source>
</evidence>
<keyword evidence="5" id="KW-0521">NADP</keyword>